<keyword evidence="5" id="KW-1185">Reference proteome</keyword>
<evidence type="ECO:0000256" key="1">
    <source>
        <dbReference type="ARBA" id="ARBA00005254"/>
    </source>
</evidence>
<comment type="similarity">
    <text evidence="1 3">Belongs to the enoyl-CoA hydratase/isomerase family.</text>
</comment>
<dbReference type="RefSeq" id="WP_179757686.1">
    <property type="nucleotide sequence ID" value="NZ_JACCBU010000001.1"/>
</dbReference>
<dbReference type="EC" id="4.2.1.17" evidence="4"/>
<dbReference type="Pfam" id="PF00378">
    <property type="entry name" value="ECH_1"/>
    <property type="match status" value="1"/>
</dbReference>
<dbReference type="Proteomes" id="UP000569914">
    <property type="component" value="Unassembled WGS sequence"/>
</dbReference>
<keyword evidence="2 4" id="KW-0456">Lyase</keyword>
<proteinExistence type="inferred from homology"/>
<dbReference type="InterPro" id="IPR029045">
    <property type="entry name" value="ClpP/crotonase-like_dom_sf"/>
</dbReference>
<gene>
    <name evidence="4" type="ORF">BKA15_006456</name>
</gene>
<name>A0A7Y9IE83_9ACTN</name>
<dbReference type="EMBL" id="JACCBU010000001">
    <property type="protein sequence ID" value="NYE75127.1"/>
    <property type="molecule type" value="Genomic_DNA"/>
</dbReference>
<dbReference type="InterPro" id="IPR014748">
    <property type="entry name" value="Enoyl-CoA_hydra_C"/>
</dbReference>
<dbReference type="PANTHER" id="PTHR43459">
    <property type="entry name" value="ENOYL-COA HYDRATASE"/>
    <property type="match status" value="1"/>
</dbReference>
<dbReference type="SUPFAM" id="SSF52096">
    <property type="entry name" value="ClpP/crotonase"/>
    <property type="match status" value="1"/>
</dbReference>
<comment type="caution">
    <text evidence="4">The sequence shown here is derived from an EMBL/GenBank/DDBJ whole genome shotgun (WGS) entry which is preliminary data.</text>
</comment>
<dbReference type="InterPro" id="IPR001753">
    <property type="entry name" value="Enoyl-CoA_hydra/iso"/>
</dbReference>
<protein>
    <submittedName>
        <fullName evidence="4">Enoyl-CoA hydratase</fullName>
        <ecNumber evidence="4">4.2.1.17</ecNumber>
    </submittedName>
</protein>
<dbReference type="PROSITE" id="PS00166">
    <property type="entry name" value="ENOYL_COA_HYDRATASE"/>
    <property type="match status" value="1"/>
</dbReference>
<dbReference type="PANTHER" id="PTHR43459:SF1">
    <property type="entry name" value="EG:BACN32G11.4 PROTEIN"/>
    <property type="match status" value="1"/>
</dbReference>
<dbReference type="CDD" id="cd06558">
    <property type="entry name" value="crotonase-like"/>
    <property type="match status" value="1"/>
</dbReference>
<evidence type="ECO:0000256" key="2">
    <source>
        <dbReference type="ARBA" id="ARBA00023239"/>
    </source>
</evidence>
<dbReference type="InterPro" id="IPR018376">
    <property type="entry name" value="Enoyl-CoA_hyd/isom_CS"/>
</dbReference>
<evidence type="ECO:0000256" key="3">
    <source>
        <dbReference type="RuleBase" id="RU003707"/>
    </source>
</evidence>
<evidence type="ECO:0000313" key="5">
    <source>
        <dbReference type="Proteomes" id="UP000569914"/>
    </source>
</evidence>
<dbReference type="GO" id="GO:0004300">
    <property type="term" value="F:enoyl-CoA hydratase activity"/>
    <property type="evidence" value="ECO:0007669"/>
    <property type="project" value="UniProtKB-EC"/>
</dbReference>
<reference evidence="4 5" key="1">
    <citation type="submission" date="2020-07" db="EMBL/GenBank/DDBJ databases">
        <title>Sequencing the genomes of 1000 actinobacteria strains.</title>
        <authorList>
            <person name="Klenk H.-P."/>
        </authorList>
    </citation>
    <scope>NUCLEOTIDE SEQUENCE [LARGE SCALE GENOMIC DNA]</scope>
    <source>
        <strain evidence="4 5">DSM 22083</strain>
    </source>
</reference>
<organism evidence="4 5">
    <name type="scientific">Microlunatus parietis</name>
    <dbReference type="NCBI Taxonomy" id="682979"/>
    <lineage>
        <taxon>Bacteria</taxon>
        <taxon>Bacillati</taxon>
        <taxon>Actinomycetota</taxon>
        <taxon>Actinomycetes</taxon>
        <taxon>Propionibacteriales</taxon>
        <taxon>Propionibacteriaceae</taxon>
        <taxon>Microlunatus</taxon>
    </lineage>
</organism>
<evidence type="ECO:0000313" key="4">
    <source>
        <dbReference type="EMBL" id="NYE75127.1"/>
    </source>
</evidence>
<sequence>MSAEPPVLVATTDQVTAITLNRPDRLNALTAEATGVLAAALEDAAADETVRVITITGAGRGFCAGADLAAGIEGDGGALIDVLNRIATAICTAPKPVVALLNGPAVGAGASLVLACDLVVAHQDAYLKPGFESIGLMPDGGGTAFWTAALGRAAALRVLLLGDPVPVAEAQRLGLVDQVHGPEEFAAACRRTVERLAGGPTRAYAATKAAVNAAALPDLPGTLAYEREHQVELLSGADHAEGLAAFAEKRPPRFTGR</sequence>
<dbReference type="FunFam" id="1.10.12.10:FF:000001">
    <property type="entry name" value="Probable enoyl-CoA hydratase, mitochondrial"/>
    <property type="match status" value="1"/>
</dbReference>
<dbReference type="Gene3D" id="3.90.226.10">
    <property type="entry name" value="2-enoyl-CoA Hydratase, Chain A, domain 1"/>
    <property type="match status" value="1"/>
</dbReference>
<accession>A0A7Y9IE83</accession>
<dbReference type="AlphaFoldDB" id="A0A7Y9IE83"/>
<dbReference type="Gene3D" id="1.10.12.10">
    <property type="entry name" value="Lyase 2-enoyl-coa Hydratase, Chain A, domain 2"/>
    <property type="match status" value="1"/>
</dbReference>